<feature type="transmembrane region" description="Helical" evidence="7">
    <location>
        <begin position="373"/>
        <end position="394"/>
    </location>
</feature>
<feature type="compositionally biased region" description="Basic and acidic residues" evidence="6">
    <location>
        <begin position="1"/>
        <end position="18"/>
    </location>
</feature>
<evidence type="ECO:0000256" key="4">
    <source>
        <dbReference type="ARBA" id="ARBA00022989"/>
    </source>
</evidence>
<evidence type="ECO:0000259" key="8">
    <source>
        <dbReference type="PROSITE" id="PS50850"/>
    </source>
</evidence>
<dbReference type="Gene3D" id="1.20.1250.20">
    <property type="entry name" value="MFS general substrate transporter like domains"/>
    <property type="match status" value="2"/>
</dbReference>
<dbReference type="FunFam" id="1.20.1250.20:FF:000409">
    <property type="entry name" value="MFS general substrate transporter"/>
    <property type="match status" value="1"/>
</dbReference>
<feature type="transmembrane region" description="Helical" evidence="7">
    <location>
        <begin position="349"/>
        <end position="367"/>
    </location>
</feature>
<dbReference type="PANTHER" id="PTHR43791:SF47">
    <property type="entry name" value="MAJOR FACILITATOR SUPERFAMILY (MFS) PROFILE DOMAIN-CONTAINING PROTEIN-RELATED"/>
    <property type="match status" value="1"/>
</dbReference>
<keyword evidence="2" id="KW-0813">Transport</keyword>
<dbReference type="InterPro" id="IPR036259">
    <property type="entry name" value="MFS_trans_sf"/>
</dbReference>
<feature type="transmembrane region" description="Helical" evidence="7">
    <location>
        <begin position="175"/>
        <end position="196"/>
    </location>
</feature>
<feature type="transmembrane region" description="Helical" evidence="7">
    <location>
        <begin position="439"/>
        <end position="457"/>
    </location>
</feature>
<dbReference type="Pfam" id="PF07690">
    <property type="entry name" value="MFS_1"/>
    <property type="match status" value="1"/>
</dbReference>
<evidence type="ECO:0000256" key="1">
    <source>
        <dbReference type="ARBA" id="ARBA00004141"/>
    </source>
</evidence>
<gene>
    <name evidence="9" type="ORF">EG328_000440</name>
</gene>
<dbReference type="FunFam" id="1.20.1250.20:FF:000511">
    <property type="entry name" value="MFS general substrate transporter"/>
    <property type="match status" value="1"/>
</dbReference>
<comment type="caution">
    <text evidence="9">The sequence shown here is derived from an EMBL/GenBank/DDBJ whole genome shotgun (WGS) entry which is preliminary data.</text>
</comment>
<proteinExistence type="predicted"/>
<evidence type="ECO:0000256" key="2">
    <source>
        <dbReference type="ARBA" id="ARBA00022448"/>
    </source>
</evidence>
<feature type="transmembrane region" description="Helical" evidence="7">
    <location>
        <begin position="208"/>
        <end position="230"/>
    </location>
</feature>
<dbReference type="InterPro" id="IPR011701">
    <property type="entry name" value="MFS"/>
</dbReference>
<feature type="transmembrane region" description="Helical" evidence="7">
    <location>
        <begin position="117"/>
        <end position="134"/>
    </location>
</feature>
<feature type="domain" description="Major facilitator superfamily (MFS) profile" evidence="8">
    <location>
        <begin position="48"/>
        <end position="463"/>
    </location>
</feature>
<evidence type="ECO:0000256" key="5">
    <source>
        <dbReference type="ARBA" id="ARBA00023136"/>
    </source>
</evidence>
<dbReference type="Proteomes" id="UP000447873">
    <property type="component" value="Unassembled WGS sequence"/>
</dbReference>
<evidence type="ECO:0000256" key="3">
    <source>
        <dbReference type="ARBA" id="ARBA00022692"/>
    </source>
</evidence>
<feature type="region of interest" description="Disordered" evidence="6">
    <location>
        <begin position="1"/>
        <end position="27"/>
    </location>
</feature>
<feature type="transmembrane region" description="Helical" evidence="7">
    <location>
        <begin position="282"/>
        <end position="307"/>
    </location>
</feature>
<dbReference type="PANTHER" id="PTHR43791">
    <property type="entry name" value="PERMEASE-RELATED"/>
    <property type="match status" value="1"/>
</dbReference>
<feature type="transmembrane region" description="Helical" evidence="7">
    <location>
        <begin position="406"/>
        <end position="427"/>
    </location>
</feature>
<reference evidence="9 10" key="1">
    <citation type="submission" date="2018-12" db="EMBL/GenBank/DDBJ databases">
        <title>Venturia inaequalis Genome Resource.</title>
        <authorList>
            <person name="Lichtner F.J."/>
        </authorList>
    </citation>
    <scope>NUCLEOTIDE SEQUENCE [LARGE SCALE GENOMIC DNA]</scope>
    <source>
        <strain evidence="9 10">120213</strain>
    </source>
</reference>
<keyword evidence="5 7" id="KW-0472">Membrane</keyword>
<protein>
    <recommendedName>
        <fullName evidence="8">Major facilitator superfamily (MFS) profile domain-containing protein</fullName>
    </recommendedName>
</protein>
<organism evidence="9 10">
    <name type="scientific">Venturia inaequalis</name>
    <name type="common">Apple scab fungus</name>
    <dbReference type="NCBI Taxonomy" id="5025"/>
    <lineage>
        <taxon>Eukaryota</taxon>
        <taxon>Fungi</taxon>
        <taxon>Dikarya</taxon>
        <taxon>Ascomycota</taxon>
        <taxon>Pezizomycotina</taxon>
        <taxon>Dothideomycetes</taxon>
        <taxon>Pleosporomycetidae</taxon>
        <taxon>Venturiales</taxon>
        <taxon>Venturiaceae</taxon>
        <taxon>Venturia</taxon>
    </lineage>
</organism>
<comment type="subcellular location">
    <subcellularLocation>
        <location evidence="1">Membrane</location>
        <topology evidence="1">Multi-pass membrane protein</topology>
    </subcellularLocation>
</comment>
<keyword evidence="4 7" id="KW-1133">Transmembrane helix</keyword>
<dbReference type="PROSITE" id="PS50850">
    <property type="entry name" value="MFS"/>
    <property type="match status" value="1"/>
</dbReference>
<evidence type="ECO:0000313" key="10">
    <source>
        <dbReference type="Proteomes" id="UP000447873"/>
    </source>
</evidence>
<keyword evidence="3 7" id="KW-0812">Transmembrane</keyword>
<accession>A0A8H3V140</accession>
<sequence length="485" mass="54311">MDEKHAIDRIRHDEELDKPPSNSSDDDILAEFTPEEIKKVIHRIDRRLVVTVGLMYCVSLMDRTNLSAAAIAGMNVELKLGIQNRYSIVTLVFFTSYIVFEFPSTVVIRYLGPRNHLAGITVLWGAVMLSMGFVKTWSQLAALRVLLGVLEAGFFPGCVYLLSTWYTRFDMHKRYSVFYMLGSLASACAGILAYGLMQMKGLAGYAGWRWIFIIEGILTMVLGFVGYFALVGFPDDDRENYGFLTKREKRMIVARVDRDRGDAHTESFSWKKFLSAGLDLKIWGFAWIFGMSTTVSYALAYFLPIILRNGMKFSLAKSQCLVAPPYAAAGLMMYATGYIGDKYHIRGPIIIFNSTVAIIGLPLIGWVENVGVRYFGVFLVCMGANSNIPAAMTYQANNIRGHWKRAFCSATLVAFGGLGGIIGSLVFREHDAPQYRPGLWAAITSQLIIIVIVLGLSMKFRRDNKKMDRGEIQIEGSDQGFKYTI</sequence>
<name>A0A8H3V140_VENIN</name>
<dbReference type="GO" id="GO:0022857">
    <property type="term" value="F:transmembrane transporter activity"/>
    <property type="evidence" value="ECO:0007669"/>
    <property type="project" value="InterPro"/>
</dbReference>
<dbReference type="SUPFAM" id="SSF103473">
    <property type="entry name" value="MFS general substrate transporter"/>
    <property type="match status" value="1"/>
</dbReference>
<evidence type="ECO:0000256" key="7">
    <source>
        <dbReference type="SAM" id="Phobius"/>
    </source>
</evidence>
<feature type="transmembrane region" description="Helical" evidence="7">
    <location>
        <begin position="141"/>
        <end position="163"/>
    </location>
</feature>
<dbReference type="EMBL" id="WNWS01000107">
    <property type="protein sequence ID" value="KAE9980206.1"/>
    <property type="molecule type" value="Genomic_DNA"/>
</dbReference>
<dbReference type="AlphaFoldDB" id="A0A8H3V140"/>
<evidence type="ECO:0000256" key="6">
    <source>
        <dbReference type="SAM" id="MobiDB-lite"/>
    </source>
</evidence>
<evidence type="ECO:0000313" key="9">
    <source>
        <dbReference type="EMBL" id="KAE9980206.1"/>
    </source>
</evidence>
<feature type="transmembrane region" description="Helical" evidence="7">
    <location>
        <begin position="88"/>
        <end position="111"/>
    </location>
</feature>
<dbReference type="InterPro" id="IPR020846">
    <property type="entry name" value="MFS_dom"/>
</dbReference>
<dbReference type="GO" id="GO:0016020">
    <property type="term" value="C:membrane"/>
    <property type="evidence" value="ECO:0007669"/>
    <property type="project" value="UniProtKB-SubCell"/>
</dbReference>